<dbReference type="PANTHER" id="PTHR30055">
    <property type="entry name" value="HTH-TYPE TRANSCRIPTIONAL REGULATOR RUTR"/>
    <property type="match status" value="1"/>
</dbReference>
<evidence type="ECO:0000256" key="4">
    <source>
        <dbReference type="PROSITE-ProRule" id="PRU00335"/>
    </source>
</evidence>
<dbReference type="PANTHER" id="PTHR30055:SF234">
    <property type="entry name" value="HTH-TYPE TRANSCRIPTIONAL REGULATOR BETI"/>
    <property type="match status" value="1"/>
</dbReference>
<accession>A0ABQ3ZJD0</accession>
<evidence type="ECO:0000256" key="1">
    <source>
        <dbReference type="ARBA" id="ARBA00023015"/>
    </source>
</evidence>
<keyword evidence="3" id="KW-0804">Transcription</keyword>
<dbReference type="InterPro" id="IPR041678">
    <property type="entry name" value="TetR_C_16"/>
</dbReference>
<dbReference type="InterPro" id="IPR001647">
    <property type="entry name" value="HTH_TetR"/>
</dbReference>
<organism evidence="7 8">
    <name type="scientific">Winogradskya humida</name>
    <dbReference type="NCBI Taxonomy" id="113566"/>
    <lineage>
        <taxon>Bacteria</taxon>
        <taxon>Bacillati</taxon>
        <taxon>Actinomycetota</taxon>
        <taxon>Actinomycetes</taxon>
        <taxon>Micromonosporales</taxon>
        <taxon>Micromonosporaceae</taxon>
        <taxon>Winogradskya</taxon>
    </lineage>
</organism>
<dbReference type="SUPFAM" id="SSF46689">
    <property type="entry name" value="Homeodomain-like"/>
    <property type="match status" value="1"/>
</dbReference>
<feature type="region of interest" description="Disordered" evidence="5">
    <location>
        <begin position="1"/>
        <end position="26"/>
    </location>
</feature>
<dbReference type="InterPro" id="IPR050109">
    <property type="entry name" value="HTH-type_TetR-like_transc_reg"/>
</dbReference>
<keyword evidence="8" id="KW-1185">Reference proteome</keyword>
<gene>
    <name evidence="7" type="ORF">Ahu01nite_018010</name>
</gene>
<feature type="domain" description="HTH tetR-type" evidence="6">
    <location>
        <begin position="28"/>
        <end position="88"/>
    </location>
</feature>
<keyword evidence="2 4" id="KW-0238">DNA-binding</keyword>
<dbReference type="InterPro" id="IPR023772">
    <property type="entry name" value="DNA-bd_HTH_TetR-type_CS"/>
</dbReference>
<dbReference type="PRINTS" id="PR00455">
    <property type="entry name" value="HTHTETR"/>
</dbReference>
<dbReference type="EMBL" id="BOMN01000022">
    <property type="protein sequence ID" value="GIE18699.1"/>
    <property type="molecule type" value="Genomic_DNA"/>
</dbReference>
<keyword evidence="1" id="KW-0805">Transcription regulation</keyword>
<sequence length="210" mass="22300">MGTTPGPVMPITPGRAPLPAARRPRDAERTRAQLLAVATARFARNGYATTTVRDIADEAGVNVALISRYFTSKEGLFEACLAAAVTEIRRDSDDTPLDRLAAALTRRIACPDRDGRLPERFLLLLRTSGDQHTEDMRLGVLRSISERMAAAGPGDNSALLRAQIVLSAALGIILMRGSLGLQPLAGATEQDLAAPVSDLVNALCAKGRTS</sequence>
<dbReference type="InterPro" id="IPR009057">
    <property type="entry name" value="Homeodomain-like_sf"/>
</dbReference>
<name>A0ABQ3ZJD0_9ACTN</name>
<comment type="caution">
    <text evidence="7">The sequence shown here is derived from an EMBL/GenBank/DDBJ whole genome shotgun (WGS) entry which is preliminary data.</text>
</comment>
<evidence type="ECO:0000259" key="6">
    <source>
        <dbReference type="PROSITE" id="PS50977"/>
    </source>
</evidence>
<feature type="DNA-binding region" description="H-T-H motif" evidence="4">
    <location>
        <begin position="51"/>
        <end position="70"/>
    </location>
</feature>
<evidence type="ECO:0000256" key="3">
    <source>
        <dbReference type="ARBA" id="ARBA00023163"/>
    </source>
</evidence>
<dbReference type="Proteomes" id="UP000603200">
    <property type="component" value="Unassembled WGS sequence"/>
</dbReference>
<evidence type="ECO:0000256" key="2">
    <source>
        <dbReference type="ARBA" id="ARBA00023125"/>
    </source>
</evidence>
<protein>
    <submittedName>
        <fullName evidence="7">TetR family transcriptional regulator</fullName>
    </submittedName>
</protein>
<proteinExistence type="predicted"/>
<dbReference type="Pfam" id="PF00440">
    <property type="entry name" value="TetR_N"/>
    <property type="match status" value="1"/>
</dbReference>
<dbReference type="InterPro" id="IPR036271">
    <property type="entry name" value="Tet_transcr_reg_TetR-rel_C_sf"/>
</dbReference>
<evidence type="ECO:0000313" key="7">
    <source>
        <dbReference type="EMBL" id="GIE18699.1"/>
    </source>
</evidence>
<dbReference type="PROSITE" id="PS01081">
    <property type="entry name" value="HTH_TETR_1"/>
    <property type="match status" value="1"/>
</dbReference>
<reference evidence="7 8" key="1">
    <citation type="submission" date="2021-01" db="EMBL/GenBank/DDBJ databases">
        <title>Whole genome shotgun sequence of Actinoplanes humidus NBRC 14915.</title>
        <authorList>
            <person name="Komaki H."/>
            <person name="Tamura T."/>
        </authorList>
    </citation>
    <scope>NUCLEOTIDE SEQUENCE [LARGE SCALE GENOMIC DNA]</scope>
    <source>
        <strain evidence="7 8">NBRC 14915</strain>
    </source>
</reference>
<dbReference type="SUPFAM" id="SSF48498">
    <property type="entry name" value="Tetracyclin repressor-like, C-terminal domain"/>
    <property type="match status" value="1"/>
</dbReference>
<evidence type="ECO:0000313" key="8">
    <source>
        <dbReference type="Proteomes" id="UP000603200"/>
    </source>
</evidence>
<dbReference type="Gene3D" id="1.10.357.10">
    <property type="entry name" value="Tetracycline Repressor, domain 2"/>
    <property type="match status" value="1"/>
</dbReference>
<dbReference type="PROSITE" id="PS50977">
    <property type="entry name" value="HTH_TETR_2"/>
    <property type="match status" value="1"/>
</dbReference>
<dbReference type="Pfam" id="PF17920">
    <property type="entry name" value="TetR_C_16"/>
    <property type="match status" value="1"/>
</dbReference>
<evidence type="ECO:0000256" key="5">
    <source>
        <dbReference type="SAM" id="MobiDB-lite"/>
    </source>
</evidence>